<dbReference type="Proteomes" id="UP000529783">
    <property type="component" value="Unassembled WGS sequence"/>
</dbReference>
<feature type="compositionally biased region" description="Basic residues" evidence="1">
    <location>
        <begin position="177"/>
        <end position="188"/>
    </location>
</feature>
<accession>A0A7Y9EIR4</accession>
<dbReference type="RefSeq" id="WP_179845364.1">
    <property type="nucleotide sequence ID" value="NZ_JACCBA010000001.1"/>
</dbReference>
<keyword evidence="3" id="KW-1185">Reference proteome</keyword>
<gene>
    <name evidence="2" type="ORF">BJY14_004435</name>
</gene>
<evidence type="ECO:0000313" key="2">
    <source>
        <dbReference type="EMBL" id="NYD48452.1"/>
    </source>
</evidence>
<dbReference type="AlphaFoldDB" id="A0A7Y9EIR4"/>
<name>A0A7Y9EIR4_9ACTN</name>
<sequence length="188" mass="20208">MTAHRLGLAAASNDDETAQLASKLYEHVRQLNYATAGPPSLTLPSTAYAILGNLSAATYGLDQLLDQINRFFLRELPAGRLGHDHGEDLTDVLSHHGQALAEARHHTRALCTALNEAQSAINAVHSRPTPGRIANLTTQGMAGEQDAGVAAAANDFPRPISDPTLLEPPFLSDRHNPVRTRRLKSPES</sequence>
<comment type="caution">
    <text evidence="2">The sequence shown here is derived from an EMBL/GenBank/DDBJ whole genome shotgun (WGS) entry which is preliminary data.</text>
</comment>
<reference evidence="2 3" key="1">
    <citation type="submission" date="2020-07" db="EMBL/GenBank/DDBJ databases">
        <title>Sequencing the genomes of 1000 actinobacteria strains.</title>
        <authorList>
            <person name="Klenk H.-P."/>
        </authorList>
    </citation>
    <scope>NUCLEOTIDE SEQUENCE [LARGE SCALE GENOMIC DNA]</scope>
    <source>
        <strain evidence="2 3">DSM 40398</strain>
    </source>
</reference>
<feature type="region of interest" description="Disordered" evidence="1">
    <location>
        <begin position="154"/>
        <end position="188"/>
    </location>
</feature>
<proteinExistence type="predicted"/>
<organism evidence="2 3">
    <name type="scientific">Actinomadura luteofluorescens</name>
    <dbReference type="NCBI Taxonomy" id="46163"/>
    <lineage>
        <taxon>Bacteria</taxon>
        <taxon>Bacillati</taxon>
        <taxon>Actinomycetota</taxon>
        <taxon>Actinomycetes</taxon>
        <taxon>Streptosporangiales</taxon>
        <taxon>Thermomonosporaceae</taxon>
        <taxon>Actinomadura</taxon>
    </lineage>
</organism>
<protein>
    <submittedName>
        <fullName evidence="2">Uncharacterized protein</fullName>
    </submittedName>
</protein>
<evidence type="ECO:0000256" key="1">
    <source>
        <dbReference type="SAM" id="MobiDB-lite"/>
    </source>
</evidence>
<evidence type="ECO:0000313" key="3">
    <source>
        <dbReference type="Proteomes" id="UP000529783"/>
    </source>
</evidence>
<dbReference type="EMBL" id="JACCBA010000001">
    <property type="protein sequence ID" value="NYD48452.1"/>
    <property type="molecule type" value="Genomic_DNA"/>
</dbReference>